<evidence type="ECO:0000313" key="2">
    <source>
        <dbReference type="Proteomes" id="UP001152795"/>
    </source>
</evidence>
<dbReference type="Proteomes" id="UP001152795">
    <property type="component" value="Unassembled WGS sequence"/>
</dbReference>
<sequence length="622" mass="69666">MHIAPQHSLTMQHKRWRIAVGLCLLILLDEFCVKTEQKISSVSGRQVAHWDFEQSPVTFVDNPENYVDDFYQSNTTSDLSTRREKRGVVVAILVGASIVASLANLGFDIYLHIKGCCGVYPSACKYRDEFDSLKKTLSTKSRNVDNIWTSAENTKEWVKQCNNQNRQLWLEIDRIANLEEELIEALSINLIIAFNNKSAELKGKIRDKNETVLLLTSKQLSVEYDSPFNSVKGTLIAVTGVVGQVGSLLISKAYESYKINKMANLLKSTEGSRLINAQPKAQKLFGVSKTNINSHFKVTAKAQYKANYKPIRGKVAAGAAAVLAVITIGLEIYAAVMKVKACQRVRDNAYDALKNMRKANSDVDDMLVNVREYQRRVTVEGWNKIRTELTKKDLAEILKQLRTLALGAATQSKAMKDAVTAIDNFLSKIRYANYQATFDLQRNLINGLAGLKYSLECYRNLIQATSYMIKHCRNGDGQFAELWDQSVIHFHLNTRSCQDKSGVPYTTKSKMEEAIKAQAKTDNFNADCILNSKDVRYLVCTRKYSGYTAKDIAKEFDLSVKQAEIIMPGCPPEPLTPHKVKSICQLHKDGVKIDNIVTVVGMPFILVALVLVHNCTHTQGLG</sequence>
<gene>
    <name evidence="1" type="ORF">PACLA_8A087820</name>
</gene>
<organism evidence="1 2">
    <name type="scientific">Paramuricea clavata</name>
    <name type="common">Red gorgonian</name>
    <name type="synonym">Violescent sea-whip</name>
    <dbReference type="NCBI Taxonomy" id="317549"/>
    <lineage>
        <taxon>Eukaryota</taxon>
        <taxon>Metazoa</taxon>
        <taxon>Cnidaria</taxon>
        <taxon>Anthozoa</taxon>
        <taxon>Octocorallia</taxon>
        <taxon>Malacalcyonacea</taxon>
        <taxon>Plexauridae</taxon>
        <taxon>Paramuricea</taxon>
    </lineage>
</organism>
<name>A0A6S7FQ62_PARCT</name>
<comment type="caution">
    <text evidence="1">The sequence shown here is derived from an EMBL/GenBank/DDBJ whole genome shotgun (WGS) entry which is preliminary data.</text>
</comment>
<dbReference type="AlphaFoldDB" id="A0A6S7FQ62"/>
<reference evidence="1" key="1">
    <citation type="submission" date="2020-04" db="EMBL/GenBank/DDBJ databases">
        <authorList>
            <person name="Alioto T."/>
            <person name="Alioto T."/>
            <person name="Gomez Garrido J."/>
        </authorList>
    </citation>
    <scope>NUCLEOTIDE SEQUENCE</scope>
    <source>
        <strain evidence="1">A484AB</strain>
    </source>
</reference>
<proteinExistence type="predicted"/>
<keyword evidence="2" id="KW-1185">Reference proteome</keyword>
<accession>A0A6S7FQ62</accession>
<dbReference type="EMBL" id="CACRXK020000094">
    <property type="protein sequence ID" value="CAB3978169.1"/>
    <property type="molecule type" value="Genomic_DNA"/>
</dbReference>
<dbReference type="OrthoDB" id="5979519at2759"/>
<evidence type="ECO:0000313" key="1">
    <source>
        <dbReference type="EMBL" id="CAB3978169.1"/>
    </source>
</evidence>
<protein>
    <submittedName>
        <fullName evidence="1">Uncharacterized protein</fullName>
    </submittedName>
</protein>